<dbReference type="RefSeq" id="WP_157705928.1">
    <property type="nucleotide sequence ID" value="NZ_CP034348.1"/>
</dbReference>
<dbReference type="KEGG" id="rom:EI983_03190"/>
<proteinExistence type="predicted"/>
<dbReference type="InterPro" id="IPR027417">
    <property type="entry name" value="P-loop_NTPase"/>
</dbReference>
<evidence type="ECO:0008006" key="3">
    <source>
        <dbReference type="Google" id="ProtNLM"/>
    </source>
</evidence>
<organism evidence="1 2">
    <name type="scientific">Roseovarius faecimaris</name>
    <dbReference type="NCBI Taxonomy" id="2494550"/>
    <lineage>
        <taxon>Bacteria</taxon>
        <taxon>Pseudomonadati</taxon>
        <taxon>Pseudomonadota</taxon>
        <taxon>Alphaproteobacteria</taxon>
        <taxon>Rhodobacterales</taxon>
        <taxon>Roseobacteraceae</taxon>
        <taxon>Roseovarius</taxon>
    </lineage>
</organism>
<keyword evidence="2" id="KW-1185">Reference proteome</keyword>
<evidence type="ECO:0000313" key="2">
    <source>
        <dbReference type="Proteomes" id="UP000428330"/>
    </source>
</evidence>
<name>A0A6I6IL21_9RHOB</name>
<dbReference type="AlphaFoldDB" id="A0A6I6IL21"/>
<dbReference type="SUPFAM" id="SSF52540">
    <property type="entry name" value="P-loop containing nucleoside triphosphate hydrolases"/>
    <property type="match status" value="1"/>
</dbReference>
<protein>
    <recommendedName>
        <fullName evidence="3">Sulfotransferase</fullName>
    </recommendedName>
</protein>
<sequence>MAAFPVIAEQSGGVAPSELMVFGERNSGTNLVHALLTRNLPALADSPGDRIGKYGFCYGWKHGFPQMLAAPDTCLAVAVFRHPETWVRSMHARPWHALPGLRDLPFEDFLRAEWVSRVDEANFGVTRDDPRALAELHYDRHPLTGARFANLAQLRNAKTQGFLSLPARFANCLLVRTEDVQAAPEALVEHVAKAYGLARLPAFQPVTERRGKPADGAFTPEPRAPLSEADRAFLWQELDGDQEGRLGYRPSA</sequence>
<evidence type="ECO:0000313" key="1">
    <source>
        <dbReference type="EMBL" id="QGX97335.1"/>
    </source>
</evidence>
<dbReference type="Proteomes" id="UP000428330">
    <property type="component" value="Chromosome"/>
</dbReference>
<dbReference type="EMBL" id="CP034348">
    <property type="protein sequence ID" value="QGX97335.1"/>
    <property type="molecule type" value="Genomic_DNA"/>
</dbReference>
<accession>A0A6I6IL21</accession>
<reference evidence="2" key="1">
    <citation type="submission" date="2018-12" db="EMBL/GenBank/DDBJ databases">
        <title>Complete genome sequence of Roseovarius sp. MME-070.</title>
        <authorList>
            <person name="Nam Y.-D."/>
            <person name="Kang J."/>
            <person name="Chung W.-H."/>
            <person name="Park Y.S."/>
        </authorList>
    </citation>
    <scope>NUCLEOTIDE SEQUENCE [LARGE SCALE GENOMIC DNA]</scope>
    <source>
        <strain evidence="2">MME-070</strain>
    </source>
</reference>
<gene>
    <name evidence="1" type="ORF">EI983_03190</name>
</gene>
<dbReference type="OrthoDB" id="7904151at2"/>